<dbReference type="SUPFAM" id="SSF52317">
    <property type="entry name" value="Class I glutamine amidotransferase-like"/>
    <property type="match status" value="1"/>
</dbReference>
<dbReference type="PANTHER" id="PTHR42695:SF5">
    <property type="entry name" value="GLUTAMINE AMIDOTRANSFERASE YLR126C-RELATED"/>
    <property type="match status" value="1"/>
</dbReference>
<evidence type="ECO:0000313" key="2">
    <source>
        <dbReference type="EMBL" id="GAA1943313.1"/>
    </source>
</evidence>
<dbReference type="PANTHER" id="PTHR42695">
    <property type="entry name" value="GLUTAMINE AMIDOTRANSFERASE YLR126C-RELATED"/>
    <property type="match status" value="1"/>
</dbReference>
<sequence>MTAPLLYVCVRPQQGAAAAEYHSFRTAMRLDEADLAQHDLVREPLPDGVFERCSGFLIGGSPFNVTDPESTKTDVQRRLEADLERIATECAPSTRADAPAALFTCYGIGIVTRLLGGTVSRAYPENTGPVTIELGPDAGSDALFGGLATRFTALTAHKEGAALTPPGATLLAENAECPVQAYRVGDRLYATQFHPEPTGEAFTERMAVYRDDGYFAANDYDLIAGRVRAASITEPVRLLRSFARMFGPVSV</sequence>
<dbReference type="RefSeq" id="WP_344090126.1">
    <property type="nucleotide sequence ID" value="NZ_BAAAOG010000001.1"/>
</dbReference>
<evidence type="ECO:0000259" key="1">
    <source>
        <dbReference type="Pfam" id="PF00117"/>
    </source>
</evidence>
<comment type="caution">
    <text evidence="2">The sequence shown here is derived from an EMBL/GenBank/DDBJ whole genome shotgun (WGS) entry which is preliminary data.</text>
</comment>
<keyword evidence="3" id="KW-1185">Reference proteome</keyword>
<name>A0ABN2Q4E7_9MICO</name>
<dbReference type="EMBL" id="BAAAOG010000001">
    <property type="protein sequence ID" value="GAA1943313.1"/>
    <property type="molecule type" value="Genomic_DNA"/>
</dbReference>
<dbReference type="Gene3D" id="3.40.50.880">
    <property type="match status" value="1"/>
</dbReference>
<dbReference type="InterPro" id="IPR044992">
    <property type="entry name" value="ChyE-like"/>
</dbReference>
<reference evidence="2 3" key="1">
    <citation type="journal article" date="2019" name="Int. J. Syst. Evol. Microbiol.">
        <title>The Global Catalogue of Microorganisms (GCM) 10K type strain sequencing project: providing services to taxonomists for standard genome sequencing and annotation.</title>
        <authorList>
            <consortium name="The Broad Institute Genomics Platform"/>
            <consortium name="The Broad Institute Genome Sequencing Center for Infectious Disease"/>
            <person name="Wu L."/>
            <person name="Ma J."/>
        </authorList>
    </citation>
    <scope>NUCLEOTIDE SEQUENCE [LARGE SCALE GENOMIC DNA]</scope>
    <source>
        <strain evidence="2 3">JCM 14901</strain>
    </source>
</reference>
<feature type="domain" description="Glutamine amidotransferase" evidence="1">
    <location>
        <begin position="105"/>
        <end position="202"/>
    </location>
</feature>
<protein>
    <submittedName>
        <fullName evidence="2">Glutamine amidotransferase</fullName>
    </submittedName>
</protein>
<dbReference type="InterPro" id="IPR017926">
    <property type="entry name" value="GATASE"/>
</dbReference>
<dbReference type="Proteomes" id="UP001499933">
    <property type="component" value="Unassembled WGS sequence"/>
</dbReference>
<accession>A0ABN2Q4E7</accession>
<dbReference type="InterPro" id="IPR029062">
    <property type="entry name" value="Class_I_gatase-like"/>
</dbReference>
<proteinExistence type="predicted"/>
<organism evidence="2 3">
    <name type="scientific">Microbacterium deminutum</name>
    <dbReference type="NCBI Taxonomy" id="344164"/>
    <lineage>
        <taxon>Bacteria</taxon>
        <taxon>Bacillati</taxon>
        <taxon>Actinomycetota</taxon>
        <taxon>Actinomycetes</taxon>
        <taxon>Micrococcales</taxon>
        <taxon>Microbacteriaceae</taxon>
        <taxon>Microbacterium</taxon>
    </lineage>
</organism>
<gene>
    <name evidence="2" type="ORF">GCM10009776_01310</name>
</gene>
<keyword evidence="2" id="KW-0315">Glutamine amidotransferase</keyword>
<evidence type="ECO:0000313" key="3">
    <source>
        <dbReference type="Proteomes" id="UP001499933"/>
    </source>
</evidence>
<dbReference type="PROSITE" id="PS51273">
    <property type="entry name" value="GATASE_TYPE_1"/>
    <property type="match status" value="1"/>
</dbReference>
<dbReference type="Pfam" id="PF00117">
    <property type="entry name" value="GATase"/>
    <property type="match status" value="1"/>
</dbReference>